<dbReference type="SUPFAM" id="SSF144232">
    <property type="entry name" value="HIT/MYND zinc finger-like"/>
    <property type="match status" value="2"/>
</dbReference>
<evidence type="ECO:0000256" key="2">
    <source>
        <dbReference type="ARBA" id="ARBA00022737"/>
    </source>
</evidence>
<evidence type="ECO:0000313" key="8">
    <source>
        <dbReference type="EMBL" id="GFH56020.1"/>
    </source>
</evidence>
<gene>
    <name evidence="8" type="ORF">CTEN210_12496</name>
</gene>
<dbReference type="AlphaFoldDB" id="A0AAD3D3T4"/>
<accession>A0AAD3D3T4</accession>
<dbReference type="Proteomes" id="UP001054902">
    <property type="component" value="Unassembled WGS sequence"/>
</dbReference>
<dbReference type="PANTHER" id="PTHR22904:SF523">
    <property type="entry name" value="STRESS-INDUCED-PHOSPHOPROTEIN 1"/>
    <property type="match status" value="1"/>
</dbReference>
<evidence type="ECO:0000313" key="9">
    <source>
        <dbReference type="Proteomes" id="UP001054902"/>
    </source>
</evidence>
<evidence type="ECO:0000256" key="1">
    <source>
        <dbReference type="ARBA" id="ARBA00022723"/>
    </source>
</evidence>
<dbReference type="SUPFAM" id="SSF48452">
    <property type="entry name" value="TPR-like"/>
    <property type="match status" value="1"/>
</dbReference>
<dbReference type="PROSITE" id="PS01360">
    <property type="entry name" value="ZF_MYND_1"/>
    <property type="match status" value="2"/>
</dbReference>
<dbReference type="EMBL" id="BLLK01000051">
    <property type="protein sequence ID" value="GFH56020.1"/>
    <property type="molecule type" value="Genomic_DNA"/>
</dbReference>
<protein>
    <recommendedName>
        <fullName evidence="7">MYND-type domain-containing protein</fullName>
    </recommendedName>
</protein>
<dbReference type="GO" id="GO:0008270">
    <property type="term" value="F:zinc ion binding"/>
    <property type="evidence" value="ECO:0007669"/>
    <property type="project" value="UniProtKB-KW"/>
</dbReference>
<dbReference type="PANTHER" id="PTHR22904">
    <property type="entry name" value="TPR REPEAT CONTAINING PROTEIN"/>
    <property type="match status" value="1"/>
</dbReference>
<feature type="domain" description="MYND-type" evidence="7">
    <location>
        <begin position="127"/>
        <end position="173"/>
    </location>
</feature>
<sequence length="541" mass="62467">MSASIDVLCKEAAKLKLEGNDLYKAKKFEAAASKYRLAIDKDQCNAVYYTNLCACLNQLKLYEEMNNVASKCISMDENSVKGHYWLIMSLKKQKKYKEAFVQCDLSLEKIPDNADIKLLQTEIGMKVDRCANENCPVPVASQVDLLKCCACKDTYYCSRNCQKRDWSRHKYTCNSGPDQSLCTLCQKIFDRENMLRCEICKGMSYCSIKCKEEDKERHERVACTPYFKEMELFDKWCESGAANEALSELATHAMSKEEFLSKDLEFFVSINLRFSGKYCSFVPIEPPKTVYTSHMSPIEREDMRRQMRFKKSLGSTTFGHILAVRFVRVHGRDRHFYGKYRKQGYSPAQYRLHPFEAAMTSNFNHINCPNNPILPLTWREIQKSFPEHLKKWIADAQESSILVNFVLASYGYQSEASYRSSKEYTIIIEYEFGERLGEIKQILSHRIMNISDTKDSSLANGIKKSIEEYVCDENHVEFSLTMMCKNPGSGVVTVHPVKISKEQINEFQSNGCNDEVIEKLWQDLLKVPFPECPPTPEYPDF</sequence>
<name>A0AAD3D3T4_9STRA</name>
<dbReference type="PROSITE" id="PS50865">
    <property type="entry name" value="ZF_MYND_2"/>
    <property type="match status" value="1"/>
</dbReference>
<keyword evidence="5" id="KW-0862">Zinc</keyword>
<keyword evidence="2" id="KW-0677">Repeat</keyword>
<dbReference type="GO" id="GO:0051879">
    <property type="term" value="F:Hsp90 protein binding"/>
    <property type="evidence" value="ECO:0007669"/>
    <property type="project" value="TreeGrafter"/>
</dbReference>
<organism evidence="8 9">
    <name type="scientific">Chaetoceros tenuissimus</name>
    <dbReference type="NCBI Taxonomy" id="426638"/>
    <lineage>
        <taxon>Eukaryota</taxon>
        <taxon>Sar</taxon>
        <taxon>Stramenopiles</taxon>
        <taxon>Ochrophyta</taxon>
        <taxon>Bacillariophyta</taxon>
        <taxon>Coscinodiscophyceae</taxon>
        <taxon>Chaetocerotophycidae</taxon>
        <taxon>Chaetocerotales</taxon>
        <taxon>Chaetocerotaceae</taxon>
        <taxon>Chaetoceros</taxon>
    </lineage>
</organism>
<dbReference type="Gene3D" id="1.25.40.10">
    <property type="entry name" value="Tetratricopeptide repeat domain"/>
    <property type="match status" value="1"/>
</dbReference>
<dbReference type="InterPro" id="IPR011990">
    <property type="entry name" value="TPR-like_helical_dom_sf"/>
</dbReference>
<reference evidence="8 9" key="1">
    <citation type="journal article" date="2021" name="Sci. Rep.">
        <title>The genome of the diatom Chaetoceros tenuissimus carries an ancient integrated fragment of an extant virus.</title>
        <authorList>
            <person name="Hongo Y."/>
            <person name="Kimura K."/>
            <person name="Takaki Y."/>
            <person name="Yoshida Y."/>
            <person name="Baba S."/>
            <person name="Kobayashi G."/>
            <person name="Nagasaki K."/>
            <person name="Hano T."/>
            <person name="Tomaru Y."/>
        </authorList>
    </citation>
    <scope>NUCLEOTIDE SEQUENCE [LARGE SCALE GENOMIC DNA]</scope>
    <source>
        <strain evidence="8 9">NIES-3715</strain>
    </source>
</reference>
<dbReference type="InterPro" id="IPR002893">
    <property type="entry name" value="Znf_MYND"/>
</dbReference>
<evidence type="ECO:0000256" key="6">
    <source>
        <dbReference type="PROSITE-ProRule" id="PRU00134"/>
    </source>
</evidence>
<keyword evidence="1" id="KW-0479">Metal-binding</keyword>
<evidence type="ECO:0000256" key="4">
    <source>
        <dbReference type="ARBA" id="ARBA00022803"/>
    </source>
</evidence>
<evidence type="ECO:0000256" key="3">
    <source>
        <dbReference type="ARBA" id="ARBA00022771"/>
    </source>
</evidence>
<dbReference type="Pfam" id="PF01753">
    <property type="entry name" value="zf-MYND"/>
    <property type="match status" value="2"/>
</dbReference>
<keyword evidence="3 6" id="KW-0863">Zinc-finger</keyword>
<keyword evidence="9" id="KW-1185">Reference proteome</keyword>
<proteinExistence type="predicted"/>
<comment type="caution">
    <text evidence="8">The sequence shown here is derived from an EMBL/GenBank/DDBJ whole genome shotgun (WGS) entry which is preliminary data.</text>
</comment>
<keyword evidence="4" id="KW-0802">TPR repeat</keyword>
<dbReference type="Gene3D" id="6.10.140.2220">
    <property type="match status" value="1"/>
</dbReference>
<evidence type="ECO:0000256" key="5">
    <source>
        <dbReference type="ARBA" id="ARBA00022833"/>
    </source>
</evidence>
<evidence type="ECO:0000259" key="7">
    <source>
        <dbReference type="PROSITE" id="PS50865"/>
    </source>
</evidence>